<gene>
    <name evidence="2" type="primary">glf_6</name>
    <name evidence="2" type="ORF">SDC9_115087</name>
</gene>
<dbReference type="PANTHER" id="PTHR21197">
    <property type="entry name" value="UDP-GALACTOPYRANOSE MUTASE"/>
    <property type="match status" value="1"/>
</dbReference>
<dbReference type="GO" id="GO:0005829">
    <property type="term" value="C:cytosol"/>
    <property type="evidence" value="ECO:0007669"/>
    <property type="project" value="TreeGrafter"/>
</dbReference>
<sequence>MNTFNKMWGVVTPEEALDKINEQKLKLNRPPKNLEEQALSLVGKDIYNKLIKGYTEKQWGRDCKNLPSFIIKRLPLRFTYDNNYYNDRFQGIPYLGYNELINNLTKDIEIRCNVNYYDSREYFDHISKKILFTGPIDEYFNYCYGALEYRGLDFKNELYENSNFQGVAVMNYTDKETPYTRVIEHKHFNFGTQPISYITKEFPCIWKRGDNAYYPVNDEKNQILYNQYKQLADNNAKVIFGGRLGLYRYYDMDKTIEAALDMASTEYKYFNTQQD</sequence>
<dbReference type="Gene3D" id="3.40.50.720">
    <property type="entry name" value="NAD(P)-binding Rossmann-like Domain"/>
    <property type="match status" value="2"/>
</dbReference>
<dbReference type="GO" id="GO:0050660">
    <property type="term" value="F:flavin adenine dinucleotide binding"/>
    <property type="evidence" value="ECO:0007669"/>
    <property type="project" value="TreeGrafter"/>
</dbReference>
<feature type="domain" description="UDP-galactopyranose mutase C-terminal" evidence="1">
    <location>
        <begin position="49"/>
        <end position="249"/>
    </location>
</feature>
<dbReference type="InterPro" id="IPR015899">
    <property type="entry name" value="UDP-GalPyranose_mutase_C"/>
</dbReference>
<evidence type="ECO:0000259" key="1">
    <source>
        <dbReference type="Pfam" id="PF03275"/>
    </source>
</evidence>
<dbReference type="EC" id="5.4.99.9" evidence="2"/>
<dbReference type="EMBL" id="VSSQ01022096">
    <property type="protein sequence ID" value="MPM68156.1"/>
    <property type="molecule type" value="Genomic_DNA"/>
</dbReference>
<dbReference type="GO" id="GO:0008767">
    <property type="term" value="F:UDP-galactopyranose mutase activity"/>
    <property type="evidence" value="ECO:0007669"/>
    <property type="project" value="UniProtKB-EC"/>
</dbReference>
<comment type="caution">
    <text evidence="2">The sequence shown here is derived from an EMBL/GenBank/DDBJ whole genome shotgun (WGS) entry which is preliminary data.</text>
</comment>
<keyword evidence="2" id="KW-0413">Isomerase</keyword>
<dbReference type="AlphaFoldDB" id="A0A645BS10"/>
<organism evidence="2">
    <name type="scientific">bioreactor metagenome</name>
    <dbReference type="NCBI Taxonomy" id="1076179"/>
    <lineage>
        <taxon>unclassified sequences</taxon>
        <taxon>metagenomes</taxon>
        <taxon>ecological metagenomes</taxon>
    </lineage>
</organism>
<protein>
    <submittedName>
        <fullName evidence="2">UDP-galactopyranose mutase</fullName>
        <ecNumber evidence="2">5.4.99.9</ecNumber>
    </submittedName>
</protein>
<dbReference type="SUPFAM" id="SSF54373">
    <property type="entry name" value="FAD-linked reductases, C-terminal domain"/>
    <property type="match status" value="1"/>
</dbReference>
<evidence type="ECO:0000313" key="2">
    <source>
        <dbReference type="EMBL" id="MPM68156.1"/>
    </source>
</evidence>
<dbReference type="SUPFAM" id="SSF51971">
    <property type="entry name" value="Nucleotide-binding domain"/>
    <property type="match status" value="1"/>
</dbReference>
<name>A0A645BS10_9ZZZZ</name>
<dbReference type="PANTHER" id="PTHR21197:SF0">
    <property type="entry name" value="UDP-GALACTOPYRANOSE MUTASE"/>
    <property type="match status" value="1"/>
</dbReference>
<accession>A0A645BS10</accession>
<proteinExistence type="predicted"/>
<reference evidence="2" key="1">
    <citation type="submission" date="2019-08" db="EMBL/GenBank/DDBJ databases">
        <authorList>
            <person name="Kucharzyk K."/>
            <person name="Murdoch R.W."/>
            <person name="Higgins S."/>
            <person name="Loffler F."/>
        </authorList>
    </citation>
    <scope>NUCLEOTIDE SEQUENCE</scope>
</reference>
<dbReference type="Pfam" id="PF03275">
    <property type="entry name" value="GLF"/>
    <property type="match status" value="1"/>
</dbReference>